<keyword evidence="1" id="KW-0677">Repeat</keyword>
<evidence type="ECO:0000256" key="1">
    <source>
        <dbReference type="ARBA" id="ARBA00022737"/>
    </source>
</evidence>
<dbReference type="NCBIfam" id="TIGR00756">
    <property type="entry name" value="PPR"/>
    <property type="match status" value="1"/>
</dbReference>
<dbReference type="Pfam" id="PF13041">
    <property type="entry name" value="PPR_2"/>
    <property type="match status" value="1"/>
</dbReference>
<protein>
    <recommendedName>
        <fullName evidence="5">Pentatricopeptide repeat-containing protein</fullName>
    </recommendedName>
</protein>
<evidence type="ECO:0008006" key="5">
    <source>
        <dbReference type="Google" id="ProtNLM"/>
    </source>
</evidence>
<dbReference type="Gene3D" id="1.25.40.10">
    <property type="entry name" value="Tetratricopeptide repeat domain"/>
    <property type="match status" value="1"/>
</dbReference>
<keyword evidence="4" id="KW-1185">Reference proteome</keyword>
<name>A0ABP0VRX7_9BRYO</name>
<dbReference type="PROSITE" id="PS51375">
    <property type="entry name" value="PPR"/>
    <property type="match status" value="1"/>
</dbReference>
<evidence type="ECO:0000256" key="2">
    <source>
        <dbReference type="PROSITE-ProRule" id="PRU00708"/>
    </source>
</evidence>
<evidence type="ECO:0000313" key="3">
    <source>
        <dbReference type="EMBL" id="CAK9256182.1"/>
    </source>
</evidence>
<dbReference type="InterPro" id="IPR002885">
    <property type="entry name" value="PPR_rpt"/>
</dbReference>
<gene>
    <name evidence="3" type="ORF">CSSPJE1EN1_LOCUS1660</name>
</gene>
<organism evidence="3 4">
    <name type="scientific">Sphagnum jensenii</name>
    <dbReference type="NCBI Taxonomy" id="128206"/>
    <lineage>
        <taxon>Eukaryota</taxon>
        <taxon>Viridiplantae</taxon>
        <taxon>Streptophyta</taxon>
        <taxon>Embryophyta</taxon>
        <taxon>Bryophyta</taxon>
        <taxon>Sphagnophytina</taxon>
        <taxon>Sphagnopsida</taxon>
        <taxon>Sphagnales</taxon>
        <taxon>Sphagnaceae</taxon>
        <taxon>Sphagnum</taxon>
    </lineage>
</organism>
<feature type="repeat" description="PPR" evidence="2">
    <location>
        <begin position="12"/>
        <end position="46"/>
    </location>
</feature>
<reference evidence="3 4" key="1">
    <citation type="submission" date="2024-02" db="EMBL/GenBank/DDBJ databases">
        <authorList>
            <consortium name="ELIXIR-Norway"/>
            <consortium name="Elixir Norway"/>
        </authorList>
    </citation>
    <scope>NUCLEOTIDE SEQUENCE [LARGE SCALE GENOMIC DNA]</scope>
</reference>
<accession>A0ABP0VRX7</accession>
<dbReference type="PANTHER" id="PTHR47926">
    <property type="entry name" value="PENTATRICOPEPTIDE REPEAT-CONTAINING PROTEIN"/>
    <property type="match status" value="1"/>
</dbReference>
<evidence type="ECO:0000313" key="4">
    <source>
        <dbReference type="Proteomes" id="UP001497444"/>
    </source>
</evidence>
<dbReference type="InterPro" id="IPR011990">
    <property type="entry name" value="TPR-like_helical_dom_sf"/>
</dbReference>
<dbReference type="InterPro" id="IPR046960">
    <property type="entry name" value="PPR_At4g14850-like_plant"/>
</dbReference>
<dbReference type="EMBL" id="OZ020096">
    <property type="protein sequence ID" value="CAK9256182.1"/>
    <property type="molecule type" value="Genomic_DNA"/>
</dbReference>
<dbReference type="Proteomes" id="UP001497444">
    <property type="component" value="Chromosome 1"/>
</dbReference>
<sequence length="101" mass="11253">MAAMAAGTVQLNIFAWNQKLKTYVKDRQPEKVMQLFQQMQQEGMSPDKFAFIQVMKACDGLGALENARLVHEQLIQSGCKYDVFVGSSLVDITAEIVRALA</sequence>
<proteinExistence type="predicted"/>